<accession>A0A8J5K2C6</accession>
<gene>
    <name evidence="2" type="ORF">Hamer_G002351</name>
</gene>
<reference evidence="2" key="1">
    <citation type="journal article" date="2021" name="Sci. Adv.">
        <title>The American lobster genome reveals insights on longevity, neural, and immune adaptations.</title>
        <authorList>
            <person name="Polinski J.M."/>
            <person name="Zimin A.V."/>
            <person name="Clark K.F."/>
            <person name="Kohn A.B."/>
            <person name="Sadowski N."/>
            <person name="Timp W."/>
            <person name="Ptitsyn A."/>
            <person name="Khanna P."/>
            <person name="Romanova D.Y."/>
            <person name="Williams P."/>
            <person name="Greenwood S.J."/>
            <person name="Moroz L.L."/>
            <person name="Walt D.R."/>
            <person name="Bodnar A.G."/>
        </authorList>
    </citation>
    <scope>NUCLEOTIDE SEQUENCE</scope>
    <source>
        <strain evidence="2">GMGI-L3</strain>
    </source>
</reference>
<feature type="compositionally biased region" description="Polar residues" evidence="1">
    <location>
        <begin position="28"/>
        <end position="43"/>
    </location>
</feature>
<feature type="region of interest" description="Disordered" evidence="1">
    <location>
        <begin position="1"/>
        <end position="176"/>
    </location>
</feature>
<sequence length="393" mass="43948">MHGRASREEDSDSDWDSISEMAPPPSLKQESQNSFLGQSQSQPAVVPRKLKSMTYNDPQLESKHASENPPFNFKVSNAHPSKPGKQKKGNVYDPRPSSQRRVSFVGDDAFDQDKSSVNGNMTGPDSDAEDPLYSSVKPKHVSVDSKKQQESEEQPRKKDENSNKSEKKISKVRSKLSHKKLQGFDNKGFLDDQATVTQHVLADAVVKKQNDASPLNPKPQALINQQPPSKLPQDHDTCEQGLKHDASHITSNTDKSVLFSREWSPPLILSIGETSLQFAGKKPLEAINRVMGEVFAMVTFPFSCFTLFIHHLLRFFVLGVVRPLLVDTLTLMVEYLVRPFMSGVVRPLLVSLHGISMNLSDTLVVCVRPIVAVLQSFRLVEVNYTRKYSVEEI</sequence>
<dbReference type="EMBL" id="JAHLQT010020073">
    <property type="protein sequence ID" value="KAG7168327.1"/>
    <property type="molecule type" value="Genomic_DNA"/>
</dbReference>
<feature type="compositionally biased region" description="Basic and acidic residues" evidence="1">
    <location>
        <begin position="141"/>
        <end position="169"/>
    </location>
</feature>
<name>A0A8J5K2C6_HOMAM</name>
<comment type="caution">
    <text evidence="2">The sequence shown here is derived from an EMBL/GenBank/DDBJ whole genome shotgun (WGS) entry which is preliminary data.</text>
</comment>
<dbReference type="Proteomes" id="UP000747542">
    <property type="component" value="Unassembled WGS sequence"/>
</dbReference>
<evidence type="ECO:0000256" key="1">
    <source>
        <dbReference type="SAM" id="MobiDB-lite"/>
    </source>
</evidence>
<evidence type="ECO:0000313" key="3">
    <source>
        <dbReference type="Proteomes" id="UP000747542"/>
    </source>
</evidence>
<keyword evidence="3" id="KW-1185">Reference proteome</keyword>
<protein>
    <submittedName>
        <fullName evidence="2">Uncharacterized protein</fullName>
    </submittedName>
</protein>
<organism evidence="2 3">
    <name type="scientific">Homarus americanus</name>
    <name type="common">American lobster</name>
    <dbReference type="NCBI Taxonomy" id="6706"/>
    <lineage>
        <taxon>Eukaryota</taxon>
        <taxon>Metazoa</taxon>
        <taxon>Ecdysozoa</taxon>
        <taxon>Arthropoda</taxon>
        <taxon>Crustacea</taxon>
        <taxon>Multicrustacea</taxon>
        <taxon>Malacostraca</taxon>
        <taxon>Eumalacostraca</taxon>
        <taxon>Eucarida</taxon>
        <taxon>Decapoda</taxon>
        <taxon>Pleocyemata</taxon>
        <taxon>Astacidea</taxon>
        <taxon>Nephropoidea</taxon>
        <taxon>Nephropidae</taxon>
        <taxon>Homarus</taxon>
    </lineage>
</organism>
<proteinExistence type="predicted"/>
<evidence type="ECO:0000313" key="2">
    <source>
        <dbReference type="EMBL" id="KAG7168327.1"/>
    </source>
</evidence>
<dbReference type="AlphaFoldDB" id="A0A8J5K2C6"/>